<dbReference type="Proteomes" id="UP000286415">
    <property type="component" value="Unassembled WGS sequence"/>
</dbReference>
<dbReference type="OrthoDB" id="6242354at2759"/>
<evidence type="ECO:0000313" key="2">
    <source>
        <dbReference type="EMBL" id="KAG5446718.1"/>
    </source>
</evidence>
<comment type="caution">
    <text evidence="2">The sequence shown here is derived from an EMBL/GenBank/DDBJ whole genome shotgun (WGS) entry which is preliminary data.</text>
</comment>
<name>A0A3R7CQH0_CLOSI</name>
<dbReference type="InterPro" id="IPR055510">
    <property type="entry name" value="DUF7083"/>
</dbReference>
<dbReference type="AlphaFoldDB" id="A0A3R7CQH0"/>
<feature type="domain" description="DUF7083" evidence="1">
    <location>
        <begin position="74"/>
        <end position="125"/>
    </location>
</feature>
<dbReference type="EMBL" id="NIRI02000056">
    <property type="protein sequence ID" value="KAG5446718.1"/>
    <property type="molecule type" value="Genomic_DNA"/>
</dbReference>
<accession>A0A3R7CQH0</accession>
<organism evidence="2 3">
    <name type="scientific">Clonorchis sinensis</name>
    <name type="common">Chinese liver fluke</name>
    <dbReference type="NCBI Taxonomy" id="79923"/>
    <lineage>
        <taxon>Eukaryota</taxon>
        <taxon>Metazoa</taxon>
        <taxon>Spiralia</taxon>
        <taxon>Lophotrochozoa</taxon>
        <taxon>Platyhelminthes</taxon>
        <taxon>Trematoda</taxon>
        <taxon>Digenea</taxon>
        <taxon>Opisthorchiida</taxon>
        <taxon>Opisthorchiata</taxon>
        <taxon>Opisthorchiidae</taxon>
        <taxon>Clonorchis</taxon>
    </lineage>
</organism>
<proteinExistence type="predicted"/>
<dbReference type="Pfam" id="PF23309">
    <property type="entry name" value="DUF7083"/>
    <property type="match status" value="1"/>
</dbReference>
<keyword evidence="3" id="KW-1185">Reference proteome</keyword>
<evidence type="ECO:0000313" key="3">
    <source>
        <dbReference type="Proteomes" id="UP000286415"/>
    </source>
</evidence>
<protein>
    <recommendedName>
        <fullName evidence="1">DUF7083 domain-containing protein</fullName>
    </recommendedName>
</protein>
<gene>
    <name evidence="2" type="ORF">CSKR_113728</name>
</gene>
<reference evidence="2 3" key="2">
    <citation type="journal article" date="2021" name="Genomics">
        <title>High-quality reference genome for Clonorchis sinensis.</title>
        <authorList>
            <person name="Young N.D."/>
            <person name="Stroehlein A.J."/>
            <person name="Kinkar L."/>
            <person name="Wang T."/>
            <person name="Sohn W.M."/>
            <person name="Chang B.C.H."/>
            <person name="Kaur P."/>
            <person name="Weisz D."/>
            <person name="Dudchenko O."/>
            <person name="Aiden E.L."/>
            <person name="Korhonen P.K."/>
            <person name="Gasser R.B."/>
        </authorList>
    </citation>
    <scope>NUCLEOTIDE SEQUENCE [LARGE SCALE GENOMIC DNA]</scope>
    <source>
        <strain evidence="2">Cs-k2</strain>
    </source>
</reference>
<evidence type="ECO:0000259" key="1">
    <source>
        <dbReference type="Pfam" id="PF23309"/>
    </source>
</evidence>
<reference evidence="2 3" key="1">
    <citation type="journal article" date="2018" name="Biotechnol. Adv.">
        <title>Improved genomic resources and new bioinformatic workflow for the carcinogenic parasite Clonorchis sinensis: Biotechnological implications.</title>
        <authorList>
            <person name="Wang D."/>
            <person name="Korhonen P.K."/>
            <person name="Gasser R.B."/>
            <person name="Young N.D."/>
        </authorList>
    </citation>
    <scope>NUCLEOTIDE SEQUENCE [LARGE SCALE GENOMIC DNA]</scope>
    <source>
        <strain evidence="2">Cs-k2</strain>
    </source>
</reference>
<sequence>MEGEDIQKWRRFMPMMPVSSQRMQAVLQEQQAHFGKSQAQFEQYQAKLIETLSQNFSRHAIAVSLVPAKVPSTETLTQHISEFQYDANSEFTLKPCFHYYEDMFRIDLVNMSEEKKIRLMLQKLGAA</sequence>
<dbReference type="InParanoid" id="A0A3R7CQH0"/>